<gene>
    <name evidence="1" type="ORF">Ciccas_005117</name>
</gene>
<accession>A0ABD2Q9K4</accession>
<sequence>MLRSLEDHLKEVNFAVWTCEHDPRTKVLKTLPSFTDAETSVVAGFVSILELFASKTTKLSVE</sequence>
<dbReference type="Proteomes" id="UP001626550">
    <property type="component" value="Unassembled WGS sequence"/>
</dbReference>
<organism evidence="1 2">
    <name type="scientific">Cichlidogyrus casuarinus</name>
    <dbReference type="NCBI Taxonomy" id="1844966"/>
    <lineage>
        <taxon>Eukaryota</taxon>
        <taxon>Metazoa</taxon>
        <taxon>Spiralia</taxon>
        <taxon>Lophotrochozoa</taxon>
        <taxon>Platyhelminthes</taxon>
        <taxon>Monogenea</taxon>
        <taxon>Monopisthocotylea</taxon>
        <taxon>Dactylogyridea</taxon>
        <taxon>Ancyrocephalidae</taxon>
        <taxon>Cichlidogyrus</taxon>
    </lineage>
</organism>
<protein>
    <submittedName>
        <fullName evidence="1">Uncharacterized protein</fullName>
    </submittedName>
</protein>
<dbReference type="EMBL" id="JBJKFK010000576">
    <property type="protein sequence ID" value="KAL3316239.1"/>
    <property type="molecule type" value="Genomic_DNA"/>
</dbReference>
<evidence type="ECO:0000313" key="1">
    <source>
        <dbReference type="EMBL" id="KAL3316239.1"/>
    </source>
</evidence>
<proteinExistence type="predicted"/>
<comment type="caution">
    <text evidence="1">The sequence shown here is derived from an EMBL/GenBank/DDBJ whole genome shotgun (WGS) entry which is preliminary data.</text>
</comment>
<keyword evidence="2" id="KW-1185">Reference proteome</keyword>
<evidence type="ECO:0000313" key="2">
    <source>
        <dbReference type="Proteomes" id="UP001626550"/>
    </source>
</evidence>
<reference evidence="1 2" key="1">
    <citation type="submission" date="2024-11" db="EMBL/GenBank/DDBJ databases">
        <title>Adaptive evolution of stress response genes in parasites aligns with host niche diversity.</title>
        <authorList>
            <person name="Hahn C."/>
            <person name="Resl P."/>
        </authorList>
    </citation>
    <scope>NUCLEOTIDE SEQUENCE [LARGE SCALE GENOMIC DNA]</scope>
    <source>
        <strain evidence="1">EGGRZ-B1_66</strain>
        <tissue evidence="1">Body</tissue>
    </source>
</reference>
<name>A0ABD2Q9K4_9PLAT</name>
<dbReference type="AlphaFoldDB" id="A0ABD2Q9K4"/>